<dbReference type="PANTHER" id="PTHR34406">
    <property type="entry name" value="PROTEIN YCEI"/>
    <property type="match status" value="1"/>
</dbReference>
<comment type="caution">
    <text evidence="2">The sequence shown here is derived from an EMBL/GenBank/DDBJ whole genome shotgun (WGS) entry which is preliminary data.</text>
</comment>
<dbReference type="AlphaFoldDB" id="A0A4S8HWF1"/>
<reference evidence="2 3" key="1">
    <citation type="submission" date="2019-04" db="EMBL/GenBank/DDBJ databases">
        <title>Niastella caeni sp. nov., isolated from activated sludge.</title>
        <authorList>
            <person name="Sheng M."/>
        </authorList>
    </citation>
    <scope>NUCLEOTIDE SEQUENCE [LARGE SCALE GENOMIC DNA]</scope>
    <source>
        <strain evidence="2 3">HX-2-15</strain>
    </source>
</reference>
<dbReference type="SMART" id="SM00867">
    <property type="entry name" value="YceI"/>
    <property type="match status" value="1"/>
</dbReference>
<dbReference type="SUPFAM" id="SSF101874">
    <property type="entry name" value="YceI-like"/>
    <property type="match status" value="1"/>
</dbReference>
<accession>A0A4S8HWF1</accession>
<dbReference type="PANTHER" id="PTHR34406:SF1">
    <property type="entry name" value="PROTEIN YCEI"/>
    <property type="match status" value="1"/>
</dbReference>
<keyword evidence="3" id="KW-1185">Reference proteome</keyword>
<name>A0A4S8HWF1_9BACT</name>
<dbReference type="OrthoDB" id="9794147at2"/>
<sequence>MKCLSTTMPSAAAAILIFISGLLTSVNSIGQIKYHSNGSVKLIVEGTSNIHDWDIKSEKGVCSADFMFTPTGHLGGMTALQFTVPAESLKSNNKSMDKNTYKALNTDKYNTISFVANNAAIKPNGAGFTLVTRGKLTISGVTRDVELTANGVLNPDKSITYSGTYKLKMTDYKVTPPSIMLGAIKTGDAVTIKFDMVLKAV</sequence>
<feature type="domain" description="Lipid/polyisoprenoid-binding YceI-like" evidence="1">
    <location>
        <begin position="52"/>
        <end position="199"/>
    </location>
</feature>
<dbReference type="InterPro" id="IPR036761">
    <property type="entry name" value="TTHA0802/YceI-like_sf"/>
</dbReference>
<dbReference type="Proteomes" id="UP000306918">
    <property type="component" value="Unassembled WGS sequence"/>
</dbReference>
<dbReference type="RefSeq" id="WP_136577683.1">
    <property type="nucleotide sequence ID" value="NZ_STFF01000003.1"/>
</dbReference>
<evidence type="ECO:0000259" key="1">
    <source>
        <dbReference type="SMART" id="SM00867"/>
    </source>
</evidence>
<evidence type="ECO:0000313" key="2">
    <source>
        <dbReference type="EMBL" id="THU39551.1"/>
    </source>
</evidence>
<gene>
    <name evidence="2" type="ORF">FAM09_13690</name>
</gene>
<dbReference type="Pfam" id="PF04264">
    <property type="entry name" value="YceI"/>
    <property type="match status" value="1"/>
</dbReference>
<dbReference type="Gene3D" id="2.40.128.110">
    <property type="entry name" value="Lipid/polyisoprenoid-binding, YceI-like"/>
    <property type="match status" value="1"/>
</dbReference>
<dbReference type="InterPro" id="IPR007372">
    <property type="entry name" value="Lipid/polyisoprenoid-bd_YceI"/>
</dbReference>
<evidence type="ECO:0000313" key="3">
    <source>
        <dbReference type="Proteomes" id="UP000306918"/>
    </source>
</evidence>
<proteinExistence type="predicted"/>
<organism evidence="2 3">
    <name type="scientific">Niastella caeni</name>
    <dbReference type="NCBI Taxonomy" id="2569763"/>
    <lineage>
        <taxon>Bacteria</taxon>
        <taxon>Pseudomonadati</taxon>
        <taxon>Bacteroidota</taxon>
        <taxon>Chitinophagia</taxon>
        <taxon>Chitinophagales</taxon>
        <taxon>Chitinophagaceae</taxon>
        <taxon>Niastella</taxon>
    </lineage>
</organism>
<protein>
    <submittedName>
        <fullName evidence="2">YceI family protein</fullName>
    </submittedName>
</protein>
<dbReference type="EMBL" id="STFF01000003">
    <property type="protein sequence ID" value="THU39551.1"/>
    <property type="molecule type" value="Genomic_DNA"/>
</dbReference>